<proteinExistence type="predicted"/>
<name>A0AAW4PG62_9EURY</name>
<dbReference type="EMBL" id="RKLT01000013">
    <property type="protein sequence ID" value="MBX0297000.1"/>
    <property type="molecule type" value="Genomic_DNA"/>
</dbReference>
<reference evidence="1 2" key="1">
    <citation type="submission" date="2021-06" db="EMBL/GenBank/DDBJ databases">
        <title>Halomicroarcula sp. a new haloarchaeum isolated from saline soil.</title>
        <authorList>
            <person name="Duran-Viseras A."/>
            <person name="Sanchez-Porro C."/>
            <person name="Ventosa A."/>
        </authorList>
    </citation>
    <scope>NUCLEOTIDE SEQUENCE [LARGE SCALE GENOMIC DNA]</scope>
    <source>
        <strain evidence="1 2">F27</strain>
    </source>
</reference>
<accession>A0AAW4PG62</accession>
<dbReference type="Gene3D" id="1.10.10.10">
    <property type="entry name" value="Winged helix-like DNA-binding domain superfamily/Winged helix DNA-binding domain"/>
    <property type="match status" value="1"/>
</dbReference>
<sequence>MAKTRNNCPVSKKYDRFSNVIAQGYEKQSVASKEERKQRVLEFMEETRLALPKRALYRNLAYRGVDFGEGSLKNYLGELREEGLIERIDAENYENGNLVISDEDPGYWVITGEGVKVAQGNTTSGKSDIDGSHL</sequence>
<comment type="caution">
    <text evidence="1">The sequence shown here is derived from an EMBL/GenBank/DDBJ whole genome shotgun (WGS) entry which is preliminary data.</text>
</comment>
<keyword evidence="2" id="KW-1185">Reference proteome</keyword>
<dbReference type="RefSeq" id="WP_220581593.1">
    <property type="nucleotide sequence ID" value="NZ_RKLT01000013.1"/>
</dbReference>
<dbReference type="InterPro" id="IPR036388">
    <property type="entry name" value="WH-like_DNA-bd_sf"/>
</dbReference>
<gene>
    <name evidence="1" type="ORF">EGH23_19145</name>
</gene>
<evidence type="ECO:0000313" key="1">
    <source>
        <dbReference type="EMBL" id="MBX0297000.1"/>
    </source>
</evidence>
<protein>
    <submittedName>
        <fullName evidence="1">Uncharacterized protein</fullName>
    </submittedName>
</protein>
<organism evidence="1 2">
    <name type="scientific">Haloarcula nitratireducens</name>
    <dbReference type="NCBI Taxonomy" id="2487749"/>
    <lineage>
        <taxon>Archaea</taxon>
        <taxon>Methanobacteriati</taxon>
        <taxon>Methanobacteriota</taxon>
        <taxon>Stenosarchaea group</taxon>
        <taxon>Halobacteria</taxon>
        <taxon>Halobacteriales</taxon>
        <taxon>Haloarculaceae</taxon>
        <taxon>Haloarcula</taxon>
    </lineage>
</organism>
<evidence type="ECO:0000313" key="2">
    <source>
        <dbReference type="Proteomes" id="UP001430455"/>
    </source>
</evidence>
<dbReference type="AlphaFoldDB" id="A0AAW4PG62"/>
<dbReference type="Proteomes" id="UP001430455">
    <property type="component" value="Unassembled WGS sequence"/>
</dbReference>